<gene>
    <name evidence="11" type="ORF">GWI33_010793</name>
</gene>
<evidence type="ECO:0000313" key="12">
    <source>
        <dbReference type="Proteomes" id="UP000625711"/>
    </source>
</evidence>
<keyword evidence="3" id="KW-0410">Iron transport</keyword>
<evidence type="ECO:0000256" key="9">
    <source>
        <dbReference type="ARBA" id="ARBA00023237"/>
    </source>
</evidence>
<dbReference type="InterPro" id="IPR012910">
    <property type="entry name" value="Plug_dom"/>
</dbReference>
<dbReference type="EMBL" id="JAACXV010008003">
    <property type="protein sequence ID" value="KAF7276231.1"/>
    <property type="molecule type" value="Genomic_DNA"/>
</dbReference>
<dbReference type="Proteomes" id="UP000625711">
    <property type="component" value="Unassembled WGS sequence"/>
</dbReference>
<keyword evidence="6" id="KW-0408">Iron</keyword>
<keyword evidence="4" id="KW-0812">Transmembrane</keyword>
<sequence length="337" mass="37037">VTQLPVLTITASDDTIVQDGFVSTHANSVLKSDAPLFETAQSVTVVTRDQLDYKQANTLSEALQGIAGVVSSPRGRRGWDDFIIRGQVASDSVFVDGLRQNQNHWVSIESFGYEQVQVLKGPASVNFGNVLPGGLVNLVTKRPQKDPFANIGVVYGSHDLKQATLDIGQPIDGIFAGAAWRFNAKISDSDDATDHVYFKRGCAEPETAVKPYRVELREDVDEIWATECFFTQPLAAPSSPQPQETEYVYRVISPLNAVLYKVNTAAEGVIPADVICLFIQPFSETHIRAHLLMILDDQSSSMTDMVLFQQQIFTQDKPRGCSRLAGVLIYGNEVNPM</sequence>
<dbReference type="PANTHER" id="PTHR32552:SF68">
    <property type="entry name" value="FERRICHROME OUTER MEMBRANE TRANSPORTER_PHAGE RECEPTOR"/>
    <property type="match status" value="1"/>
</dbReference>
<evidence type="ECO:0000256" key="6">
    <source>
        <dbReference type="ARBA" id="ARBA00023004"/>
    </source>
</evidence>
<proteinExistence type="predicted"/>
<evidence type="ECO:0000256" key="1">
    <source>
        <dbReference type="ARBA" id="ARBA00004571"/>
    </source>
</evidence>
<keyword evidence="12" id="KW-1185">Reference proteome</keyword>
<keyword evidence="9" id="KW-0998">Cell outer membrane</keyword>
<comment type="subcellular location">
    <subcellularLocation>
        <location evidence="1">Cell outer membrane</location>
        <topology evidence="1">Multi-pass membrane protein</topology>
    </subcellularLocation>
</comment>
<dbReference type="InterPro" id="IPR036942">
    <property type="entry name" value="Beta-barrel_TonB_sf"/>
</dbReference>
<dbReference type="InterPro" id="IPR039426">
    <property type="entry name" value="TonB-dep_rcpt-like"/>
</dbReference>
<dbReference type="Pfam" id="PF07715">
    <property type="entry name" value="Plug"/>
    <property type="match status" value="1"/>
</dbReference>
<protein>
    <recommendedName>
        <fullName evidence="10">TonB-dependent receptor plug domain-containing protein</fullName>
    </recommendedName>
</protein>
<organism evidence="11 12">
    <name type="scientific">Rhynchophorus ferrugineus</name>
    <name type="common">Red palm weevil</name>
    <name type="synonym">Curculio ferrugineus</name>
    <dbReference type="NCBI Taxonomy" id="354439"/>
    <lineage>
        <taxon>Eukaryota</taxon>
        <taxon>Metazoa</taxon>
        <taxon>Ecdysozoa</taxon>
        <taxon>Arthropoda</taxon>
        <taxon>Hexapoda</taxon>
        <taxon>Insecta</taxon>
        <taxon>Pterygota</taxon>
        <taxon>Neoptera</taxon>
        <taxon>Endopterygota</taxon>
        <taxon>Coleoptera</taxon>
        <taxon>Polyphaga</taxon>
        <taxon>Cucujiformia</taxon>
        <taxon>Curculionidae</taxon>
        <taxon>Dryophthorinae</taxon>
        <taxon>Rhynchophorus</taxon>
    </lineage>
</organism>
<dbReference type="SUPFAM" id="SSF56935">
    <property type="entry name" value="Porins"/>
    <property type="match status" value="1"/>
</dbReference>
<evidence type="ECO:0000256" key="5">
    <source>
        <dbReference type="ARBA" id="ARBA00022729"/>
    </source>
</evidence>
<evidence type="ECO:0000256" key="2">
    <source>
        <dbReference type="ARBA" id="ARBA00022448"/>
    </source>
</evidence>
<keyword evidence="5" id="KW-0732">Signal</keyword>
<dbReference type="OrthoDB" id="449418at2759"/>
<dbReference type="GO" id="GO:0015344">
    <property type="term" value="F:siderophore uptake transmembrane transporter activity"/>
    <property type="evidence" value="ECO:0007669"/>
    <property type="project" value="TreeGrafter"/>
</dbReference>
<evidence type="ECO:0000256" key="7">
    <source>
        <dbReference type="ARBA" id="ARBA00023065"/>
    </source>
</evidence>
<keyword evidence="7" id="KW-0406">Ion transport</keyword>
<accession>A0A834IBB1</accession>
<evidence type="ECO:0000259" key="10">
    <source>
        <dbReference type="Pfam" id="PF07715"/>
    </source>
</evidence>
<name>A0A834IBB1_RHYFE</name>
<dbReference type="PROSITE" id="PS52016">
    <property type="entry name" value="TONB_DEPENDENT_REC_3"/>
    <property type="match status" value="1"/>
</dbReference>
<comment type="caution">
    <text evidence="11">The sequence shown here is derived from an EMBL/GenBank/DDBJ whole genome shotgun (WGS) entry which is preliminary data.</text>
</comment>
<dbReference type="Gene3D" id="2.40.170.20">
    <property type="entry name" value="TonB-dependent receptor, beta-barrel domain"/>
    <property type="match status" value="1"/>
</dbReference>
<evidence type="ECO:0000256" key="4">
    <source>
        <dbReference type="ARBA" id="ARBA00022692"/>
    </source>
</evidence>
<evidence type="ECO:0000313" key="11">
    <source>
        <dbReference type="EMBL" id="KAF7276231.1"/>
    </source>
</evidence>
<keyword evidence="8" id="KW-0472">Membrane</keyword>
<dbReference type="PANTHER" id="PTHR32552">
    <property type="entry name" value="FERRICHROME IRON RECEPTOR-RELATED"/>
    <property type="match status" value="1"/>
</dbReference>
<keyword evidence="2" id="KW-0813">Transport</keyword>
<feature type="domain" description="TonB-dependent receptor plug" evidence="10">
    <location>
        <begin position="36"/>
        <end position="134"/>
    </location>
</feature>
<reference evidence="11" key="1">
    <citation type="submission" date="2020-08" db="EMBL/GenBank/DDBJ databases">
        <title>Genome sequencing and assembly of the red palm weevil Rhynchophorus ferrugineus.</title>
        <authorList>
            <person name="Dias G.B."/>
            <person name="Bergman C.M."/>
            <person name="Manee M."/>
        </authorList>
    </citation>
    <scope>NUCLEOTIDE SEQUENCE</scope>
    <source>
        <strain evidence="11">AA-2017</strain>
        <tissue evidence="11">Whole larva</tissue>
    </source>
</reference>
<dbReference type="AlphaFoldDB" id="A0A834IBB1"/>
<evidence type="ECO:0000256" key="3">
    <source>
        <dbReference type="ARBA" id="ARBA00022496"/>
    </source>
</evidence>
<feature type="non-terminal residue" evidence="11">
    <location>
        <position position="1"/>
    </location>
</feature>
<evidence type="ECO:0000256" key="8">
    <source>
        <dbReference type="ARBA" id="ARBA00023136"/>
    </source>
</evidence>